<dbReference type="CDD" id="cd03529">
    <property type="entry name" value="Rieske_NirD"/>
    <property type="match status" value="1"/>
</dbReference>
<keyword evidence="4" id="KW-0408">Iron</keyword>
<dbReference type="SUPFAM" id="SSF50022">
    <property type="entry name" value="ISP domain"/>
    <property type="match status" value="1"/>
</dbReference>
<accession>A0ABU1UTB2</accession>
<evidence type="ECO:0000256" key="4">
    <source>
        <dbReference type="ARBA" id="ARBA00023004"/>
    </source>
</evidence>
<dbReference type="NCBIfam" id="TIGR02378">
    <property type="entry name" value="nirD_assim_sml"/>
    <property type="match status" value="1"/>
</dbReference>
<reference evidence="8 9" key="1">
    <citation type="submission" date="2023-07" db="EMBL/GenBank/DDBJ databases">
        <title>Sorghum-associated microbial communities from plants grown in Nebraska, USA.</title>
        <authorList>
            <person name="Schachtman D."/>
        </authorList>
    </citation>
    <scope>NUCLEOTIDE SEQUENCE [LARGE SCALE GENOMIC DNA]</scope>
    <source>
        <strain evidence="8 9">BE190</strain>
    </source>
</reference>
<evidence type="ECO:0000259" key="7">
    <source>
        <dbReference type="PROSITE" id="PS51296"/>
    </source>
</evidence>
<name>A0ABU1UTB2_9GAMM</name>
<keyword evidence="2" id="KW-0479">Metal-binding</keyword>
<dbReference type="Gene3D" id="2.102.10.10">
    <property type="entry name" value="Rieske [2Fe-2S] iron-sulphur domain"/>
    <property type="match status" value="1"/>
</dbReference>
<dbReference type="Pfam" id="PF13806">
    <property type="entry name" value="Rieske_2"/>
    <property type="match status" value="1"/>
</dbReference>
<dbReference type="InterPro" id="IPR012748">
    <property type="entry name" value="Rieske-like_NirD"/>
</dbReference>
<organism evidence="8 9">
    <name type="scientific">Cellvibrio fibrivorans</name>
    <dbReference type="NCBI Taxonomy" id="126350"/>
    <lineage>
        <taxon>Bacteria</taxon>
        <taxon>Pseudomonadati</taxon>
        <taxon>Pseudomonadota</taxon>
        <taxon>Gammaproteobacteria</taxon>
        <taxon>Cellvibrionales</taxon>
        <taxon>Cellvibrionaceae</taxon>
        <taxon>Cellvibrio</taxon>
    </lineage>
</organism>
<dbReference type="EC" id="1.7.1.15" evidence="8"/>
<dbReference type="InterPro" id="IPR017941">
    <property type="entry name" value="Rieske_2Fe-2S"/>
</dbReference>
<keyword evidence="3 8" id="KW-0560">Oxidoreductase</keyword>
<dbReference type="RefSeq" id="WP_310068036.1">
    <property type="nucleotide sequence ID" value="NZ_JAVDVX010000001.1"/>
</dbReference>
<evidence type="ECO:0000313" key="8">
    <source>
        <dbReference type="EMBL" id="MDR7088422.1"/>
    </source>
</evidence>
<keyword evidence="1" id="KW-0001">2Fe-2S</keyword>
<dbReference type="EMBL" id="JAVDVX010000001">
    <property type="protein sequence ID" value="MDR7088422.1"/>
    <property type="molecule type" value="Genomic_DNA"/>
</dbReference>
<evidence type="ECO:0000256" key="1">
    <source>
        <dbReference type="ARBA" id="ARBA00022714"/>
    </source>
</evidence>
<evidence type="ECO:0000256" key="5">
    <source>
        <dbReference type="ARBA" id="ARBA00023014"/>
    </source>
</evidence>
<dbReference type="PANTHER" id="PTHR40562:SF1">
    <property type="entry name" value="NITRITE REDUCTASE (NADH) SMALL SUBUNIT"/>
    <property type="match status" value="1"/>
</dbReference>
<dbReference type="PROSITE" id="PS51300">
    <property type="entry name" value="NIRD"/>
    <property type="match status" value="1"/>
</dbReference>
<dbReference type="PROSITE" id="PS51296">
    <property type="entry name" value="RIESKE"/>
    <property type="match status" value="1"/>
</dbReference>
<evidence type="ECO:0000313" key="9">
    <source>
        <dbReference type="Proteomes" id="UP001253595"/>
    </source>
</evidence>
<gene>
    <name evidence="8" type="ORF">J2X05_000425</name>
</gene>
<protein>
    <submittedName>
        <fullName evidence="8">Nitrite reductase (NADH) small subunit</fullName>
        <ecNumber evidence="8">1.7.1.15</ecNumber>
    </submittedName>
</protein>
<proteinExistence type="predicted"/>
<comment type="caution">
    <text evidence="8">The sequence shown here is derived from an EMBL/GenBank/DDBJ whole genome shotgun (WGS) entry which is preliminary data.</text>
</comment>
<feature type="domain" description="Rieske" evidence="7">
    <location>
        <begin position="7"/>
        <end position="108"/>
    </location>
</feature>
<evidence type="ECO:0000256" key="6">
    <source>
        <dbReference type="ARBA" id="ARBA00023063"/>
    </source>
</evidence>
<keyword evidence="9" id="KW-1185">Reference proteome</keyword>
<evidence type="ECO:0000256" key="2">
    <source>
        <dbReference type="ARBA" id="ARBA00022723"/>
    </source>
</evidence>
<dbReference type="PANTHER" id="PTHR40562">
    <property type="match status" value="1"/>
</dbReference>
<keyword evidence="5" id="KW-0411">Iron-sulfur</keyword>
<evidence type="ECO:0000256" key="3">
    <source>
        <dbReference type="ARBA" id="ARBA00023002"/>
    </source>
</evidence>
<dbReference type="Proteomes" id="UP001253595">
    <property type="component" value="Unassembled WGS sequence"/>
</dbReference>
<keyword evidence="6" id="KW-0534">Nitrate assimilation</keyword>
<dbReference type="GO" id="GO:0106316">
    <property type="term" value="F:nitrite reductase (NADH) activity"/>
    <property type="evidence" value="ECO:0007669"/>
    <property type="project" value="UniProtKB-EC"/>
</dbReference>
<sequence>MSEKPWISVCEFDDLIPDTGVCALVNNQQVAIFRSRRLNEIFAVSNYDPIGEANVLSRGIIGSIGDEVVVASPLYKEHYNLRTGECLEKPEYNVAVYPVRIDDGLVQVQA</sequence>
<dbReference type="InterPro" id="IPR017881">
    <property type="entry name" value="NirD"/>
</dbReference>
<dbReference type="InterPro" id="IPR036922">
    <property type="entry name" value="Rieske_2Fe-2S_sf"/>
</dbReference>